<dbReference type="RefSeq" id="WP_272882125.1">
    <property type="nucleotide sequence ID" value="NZ_BAABCM010000002.1"/>
</dbReference>
<dbReference type="Pfam" id="PF19614">
    <property type="entry name" value="DUF6119"/>
    <property type="match status" value="1"/>
</dbReference>
<sequence length="588" mass="64872">MPRPPSKAAKASLYRLTLKSDQDLVLGIQKKYLEGENRFSTETVNIAGIDGLFVYGEIPNDEPAWTKHAVSVTSFQFSVRNQTSAGLLLLRIDKSDDHAYCISWSMGHLLINSTHIDDGFGLRFALRKADPDDVRSLTSHSIDTVPRTSRTSVIGGAPLGSFGLEEIGEIVSRFVGQVSSEGLSCYVKPSSIKVGDKTIAGSPKKITVRGADSLGIPLAKSPSELIADLKLIDSIVEKSAPREELKHLENTQPLRPGNPKIELLEQQLANDLCIGGSGLALSWPAEFDEEPGEVSKYRMSNTGAGRPREFDELELDCFLEILDELEPDLRLRRLRSIKVQARAEGGTPMTREIPGDRWLTYQLDFGEQRYVLHRGRWYNVGGAYLDMLKAKVERIFSNKSSVSLRAWPKQIKQKKSDGAEYIGWANERVYNDHVMGSVSGFVSLDRKLVYTAQHPGGFEACDLLSPEGYLVHVKRLDDSVAASHLFNQAMNSAEALRRQPDALEKFRAKVESVSGGRRKLPADYRPSVVVIAFAGKGASPGDLFTFSQVSLSRCADRIDSLGGMELQIAFIEESDEIVTDAPLVDESN</sequence>
<evidence type="ECO:0000313" key="1">
    <source>
        <dbReference type="EMBL" id="GAA3801950.1"/>
    </source>
</evidence>
<dbReference type="NCBIfam" id="TIGR04141">
    <property type="entry name" value="TIGR04141 family sporadically distributed protein"/>
    <property type="match status" value="1"/>
</dbReference>
<accession>A0ABP7HQM5</accession>
<dbReference type="InterPro" id="IPR026487">
    <property type="entry name" value="CHP04141"/>
</dbReference>
<dbReference type="EMBL" id="BAABCM010000002">
    <property type="protein sequence ID" value="GAA3801950.1"/>
    <property type="molecule type" value="Genomic_DNA"/>
</dbReference>
<protein>
    <recommendedName>
        <fullName evidence="3">Sporadically distributed protein, TIGR04141 family</fullName>
    </recommendedName>
</protein>
<reference evidence="2" key="1">
    <citation type="journal article" date="2019" name="Int. J. Syst. Evol. Microbiol.">
        <title>The Global Catalogue of Microorganisms (GCM) 10K type strain sequencing project: providing services to taxonomists for standard genome sequencing and annotation.</title>
        <authorList>
            <consortium name="The Broad Institute Genomics Platform"/>
            <consortium name="The Broad Institute Genome Sequencing Center for Infectious Disease"/>
            <person name="Wu L."/>
            <person name="Ma J."/>
        </authorList>
    </citation>
    <scope>NUCLEOTIDE SEQUENCE [LARGE SCALE GENOMIC DNA]</scope>
    <source>
        <strain evidence="2">JCM 17017</strain>
    </source>
</reference>
<keyword evidence="2" id="KW-1185">Reference proteome</keyword>
<proteinExistence type="predicted"/>
<evidence type="ECO:0000313" key="2">
    <source>
        <dbReference type="Proteomes" id="UP001501624"/>
    </source>
</evidence>
<dbReference type="Proteomes" id="UP001501624">
    <property type="component" value="Unassembled WGS sequence"/>
</dbReference>
<comment type="caution">
    <text evidence="1">The sequence shown here is derived from an EMBL/GenBank/DDBJ whole genome shotgun (WGS) entry which is preliminary data.</text>
</comment>
<name>A0ABP7HQM5_9PSEU</name>
<gene>
    <name evidence="1" type="ORF">GCM10022380_19300</name>
</gene>
<organism evidence="1 2">
    <name type="scientific">Amycolatopsis tucumanensis</name>
    <dbReference type="NCBI Taxonomy" id="401106"/>
    <lineage>
        <taxon>Bacteria</taxon>
        <taxon>Bacillati</taxon>
        <taxon>Actinomycetota</taxon>
        <taxon>Actinomycetes</taxon>
        <taxon>Pseudonocardiales</taxon>
        <taxon>Pseudonocardiaceae</taxon>
        <taxon>Amycolatopsis</taxon>
    </lineage>
</organism>
<evidence type="ECO:0008006" key="3">
    <source>
        <dbReference type="Google" id="ProtNLM"/>
    </source>
</evidence>